<keyword evidence="2" id="KW-0810">Translation regulation</keyword>
<dbReference type="PANTHER" id="PTHR12566">
    <property type="entry name" value="CYTOPLASMIC POLYADENYLATION ELEMENT BINDING PROTEIN CPEB"/>
    <property type="match status" value="1"/>
</dbReference>
<keyword evidence="8" id="KW-1185">Reference proteome</keyword>
<keyword evidence="3" id="KW-0694">RNA-binding</keyword>
<feature type="domain" description="Cytoplasmic polyadenylation element-binding protein ZZ" evidence="4">
    <location>
        <begin position="372"/>
        <end position="429"/>
    </location>
</feature>
<organism evidence="7 8">
    <name type="scientific">Armadillidium nasatum</name>
    <dbReference type="NCBI Taxonomy" id="96803"/>
    <lineage>
        <taxon>Eukaryota</taxon>
        <taxon>Metazoa</taxon>
        <taxon>Ecdysozoa</taxon>
        <taxon>Arthropoda</taxon>
        <taxon>Crustacea</taxon>
        <taxon>Multicrustacea</taxon>
        <taxon>Malacostraca</taxon>
        <taxon>Eumalacostraca</taxon>
        <taxon>Peracarida</taxon>
        <taxon>Isopoda</taxon>
        <taxon>Oniscidea</taxon>
        <taxon>Crinocheta</taxon>
        <taxon>Armadillidiidae</taxon>
        <taxon>Armadillidium</taxon>
    </lineage>
</organism>
<sequence>SSLSVGSNDYSSSKLNSNLNSSSLLPKLGAGSSNHNHNCNSLGLSSGLGGLTRSSSFPSSCGSDLSSNQNPSQGMDLNQLQNMWLTSQILPNLMDSPNLFGGIGGLRASTSPNSHLSSPLSSLFPGSDPYAIEKQAKMHRSAAAAVCDATCTWSGNLPKKVNKNPFYSYKGVYPGMLQNWLCAKAFLQFGTIQVEWPGKENSANPPKGYVYILFENEKQVKALLAACTQDINSENYYFKISSRRMRQKEVQVIPWVIGDSNYVQCPSHQLDPAKTVFVGALHGMLSAEALATIMNDLFGGVVYSGKGGIYFHCDLTIVSYGFFNLFCYFEGIDTDKHKYPIGSGRVTFNNAQSYKKAVRAAFIEIKTSKFTKKVQIDPYLADSPCQLCGSQQGPYFCRDENCFRYYCRCCWMLSHSSGCGVNAHKPLMRDPKLRTQPVLNRIL</sequence>
<feature type="domain" description="Cytoplasmic polyadenylation element-binding protein 1 N-terminal" evidence="6">
    <location>
        <begin position="127"/>
        <end position="165"/>
    </location>
</feature>
<dbReference type="PANTHER" id="PTHR12566:SF9">
    <property type="entry name" value="CYTOPLASMIC POLYADENYLATION ELEMENT-BINDING PROTEIN 1"/>
    <property type="match status" value="1"/>
</dbReference>
<dbReference type="Pfam" id="PF16368">
    <property type="entry name" value="CEBP1_N"/>
    <property type="match status" value="1"/>
</dbReference>
<dbReference type="AlphaFoldDB" id="A0A5N5TAZ4"/>
<evidence type="ECO:0000256" key="3">
    <source>
        <dbReference type="ARBA" id="ARBA00022884"/>
    </source>
</evidence>
<dbReference type="Gene3D" id="4.10.640.40">
    <property type="entry name" value="Cytoplasmic polyadenylation element-binding protein, ZZ domain"/>
    <property type="match status" value="1"/>
</dbReference>
<keyword evidence="1" id="KW-0677">Repeat</keyword>
<dbReference type="InterPro" id="IPR032292">
    <property type="entry name" value="CEBP1_N"/>
</dbReference>
<dbReference type="EMBL" id="SEYY01004324">
    <property type="protein sequence ID" value="KAB7503843.1"/>
    <property type="molecule type" value="Genomic_DNA"/>
</dbReference>
<dbReference type="InterPro" id="IPR012677">
    <property type="entry name" value="Nucleotide-bd_a/b_plait_sf"/>
</dbReference>
<dbReference type="InterPro" id="IPR038446">
    <property type="entry name" value="CEBP_ZZ_sf"/>
</dbReference>
<dbReference type="GO" id="GO:0043005">
    <property type="term" value="C:neuron projection"/>
    <property type="evidence" value="ECO:0007669"/>
    <property type="project" value="TreeGrafter"/>
</dbReference>
<dbReference type="Proteomes" id="UP000326759">
    <property type="component" value="Unassembled WGS sequence"/>
</dbReference>
<dbReference type="OrthoDB" id="10033548at2759"/>
<dbReference type="InterPro" id="IPR035979">
    <property type="entry name" value="RBD_domain_sf"/>
</dbReference>
<dbReference type="GO" id="GO:0043022">
    <property type="term" value="F:ribosome binding"/>
    <property type="evidence" value="ECO:0007669"/>
    <property type="project" value="TreeGrafter"/>
</dbReference>
<dbReference type="GO" id="GO:2000766">
    <property type="term" value="P:negative regulation of cytoplasmic translation"/>
    <property type="evidence" value="ECO:0007669"/>
    <property type="project" value="TreeGrafter"/>
</dbReference>
<dbReference type="Pfam" id="PF16366">
    <property type="entry name" value="CEBP_ZZ"/>
    <property type="match status" value="1"/>
</dbReference>
<feature type="non-terminal residue" evidence="7">
    <location>
        <position position="1"/>
    </location>
</feature>
<protein>
    <submittedName>
        <fullName evidence="7">Cytoplasmic polyadenylation element-binding protein 1-B</fullName>
    </submittedName>
</protein>
<dbReference type="Gene3D" id="3.30.70.330">
    <property type="match status" value="3"/>
</dbReference>
<dbReference type="GO" id="GO:0003730">
    <property type="term" value="F:mRNA 3'-UTR binding"/>
    <property type="evidence" value="ECO:0007669"/>
    <property type="project" value="InterPro"/>
</dbReference>
<evidence type="ECO:0000313" key="8">
    <source>
        <dbReference type="Proteomes" id="UP000326759"/>
    </source>
</evidence>
<evidence type="ECO:0000256" key="2">
    <source>
        <dbReference type="ARBA" id="ARBA00022845"/>
    </source>
</evidence>
<evidence type="ECO:0000313" key="7">
    <source>
        <dbReference type="EMBL" id="KAB7503843.1"/>
    </source>
</evidence>
<dbReference type="GO" id="GO:0008135">
    <property type="term" value="F:translation factor activity, RNA binding"/>
    <property type="evidence" value="ECO:0007669"/>
    <property type="project" value="TreeGrafter"/>
</dbReference>
<dbReference type="GO" id="GO:0000900">
    <property type="term" value="F:mRNA regulatory element binding translation repressor activity"/>
    <property type="evidence" value="ECO:0007669"/>
    <property type="project" value="TreeGrafter"/>
</dbReference>
<comment type="caution">
    <text evidence="7">The sequence shown here is derived from an EMBL/GenBank/DDBJ whole genome shotgun (WGS) entry which is preliminary data.</text>
</comment>
<dbReference type="InterPro" id="IPR000504">
    <property type="entry name" value="RRM_dom"/>
</dbReference>
<evidence type="ECO:0000259" key="4">
    <source>
        <dbReference type="Pfam" id="PF16366"/>
    </source>
</evidence>
<gene>
    <name evidence="7" type="primary">cpeb1-b</name>
    <name evidence="7" type="ORF">Anas_13193</name>
</gene>
<dbReference type="GO" id="GO:0005634">
    <property type="term" value="C:nucleus"/>
    <property type="evidence" value="ECO:0007669"/>
    <property type="project" value="TreeGrafter"/>
</dbReference>
<dbReference type="Pfam" id="PF16367">
    <property type="entry name" value="RRM_7"/>
    <property type="match status" value="1"/>
</dbReference>
<name>A0A5N5TAZ4_9CRUS</name>
<accession>A0A5N5TAZ4</accession>
<proteinExistence type="predicted"/>
<dbReference type="GO" id="GO:0045202">
    <property type="term" value="C:synapse"/>
    <property type="evidence" value="ECO:0007669"/>
    <property type="project" value="TreeGrafter"/>
</dbReference>
<reference evidence="7 8" key="1">
    <citation type="journal article" date="2019" name="PLoS Biol.">
        <title>Sex chromosomes control vertical transmission of feminizing Wolbachia symbionts in an isopod.</title>
        <authorList>
            <person name="Becking T."/>
            <person name="Chebbi M.A."/>
            <person name="Giraud I."/>
            <person name="Moumen B."/>
            <person name="Laverre T."/>
            <person name="Caubet Y."/>
            <person name="Peccoud J."/>
            <person name="Gilbert C."/>
            <person name="Cordaux R."/>
        </authorList>
    </citation>
    <scope>NUCLEOTIDE SEQUENCE [LARGE SCALE GENOMIC DNA]</scope>
    <source>
        <strain evidence="7">ANa2</strain>
        <tissue evidence="7">Whole body excluding digestive tract and cuticle</tissue>
    </source>
</reference>
<dbReference type="InterPro" id="IPR032296">
    <property type="entry name" value="CEBP_ZZ"/>
</dbReference>
<dbReference type="CDD" id="cd19757">
    <property type="entry name" value="Bbox1"/>
    <property type="match status" value="1"/>
</dbReference>
<dbReference type="SUPFAM" id="SSF54928">
    <property type="entry name" value="RNA-binding domain, RBD"/>
    <property type="match status" value="1"/>
</dbReference>
<evidence type="ECO:0000259" key="6">
    <source>
        <dbReference type="Pfam" id="PF16368"/>
    </source>
</evidence>
<feature type="domain" description="RRM" evidence="5">
    <location>
        <begin position="183"/>
        <end position="254"/>
    </location>
</feature>
<evidence type="ECO:0000259" key="5">
    <source>
        <dbReference type="Pfam" id="PF16367"/>
    </source>
</evidence>
<dbReference type="GO" id="GO:0005737">
    <property type="term" value="C:cytoplasm"/>
    <property type="evidence" value="ECO:0007669"/>
    <property type="project" value="TreeGrafter"/>
</dbReference>
<dbReference type="CDD" id="cd12725">
    <property type="entry name" value="RRM2_CPEB1"/>
    <property type="match status" value="1"/>
</dbReference>
<evidence type="ECO:0000256" key="1">
    <source>
        <dbReference type="ARBA" id="ARBA00022737"/>
    </source>
</evidence>
<dbReference type="InterPro" id="IPR034819">
    <property type="entry name" value="CPEB"/>
</dbReference>